<evidence type="ECO:0000313" key="3">
    <source>
        <dbReference type="EMBL" id="KAK2578529.1"/>
    </source>
</evidence>
<feature type="region of interest" description="Disordered" evidence="1">
    <location>
        <begin position="74"/>
        <end position="95"/>
    </location>
</feature>
<accession>A0AAD9RF42</accession>
<keyword evidence="2" id="KW-0472">Membrane</keyword>
<evidence type="ECO:0000313" key="4">
    <source>
        <dbReference type="Proteomes" id="UP001258017"/>
    </source>
</evidence>
<feature type="transmembrane region" description="Helical" evidence="2">
    <location>
        <begin position="7"/>
        <end position="28"/>
    </location>
</feature>
<gene>
    <name evidence="3" type="ORF">KPH14_012748</name>
</gene>
<evidence type="ECO:0000256" key="2">
    <source>
        <dbReference type="SAM" id="Phobius"/>
    </source>
</evidence>
<dbReference type="EMBL" id="JAIFRP010000250">
    <property type="protein sequence ID" value="KAK2578529.1"/>
    <property type="molecule type" value="Genomic_DNA"/>
</dbReference>
<proteinExistence type="predicted"/>
<feature type="transmembrane region" description="Helical" evidence="2">
    <location>
        <begin position="34"/>
        <end position="56"/>
    </location>
</feature>
<name>A0AAD9RF42_9HYME</name>
<evidence type="ECO:0000256" key="1">
    <source>
        <dbReference type="SAM" id="MobiDB-lite"/>
    </source>
</evidence>
<dbReference type="AlphaFoldDB" id="A0AAD9RF42"/>
<keyword evidence="2" id="KW-1133">Transmembrane helix</keyword>
<keyword evidence="4" id="KW-1185">Reference proteome</keyword>
<dbReference type="Pfam" id="PF24664">
    <property type="entry name" value="Monjiviricetes_fusion"/>
    <property type="match status" value="1"/>
</dbReference>
<organism evidence="3 4">
    <name type="scientific">Odynerus spinipes</name>
    <dbReference type="NCBI Taxonomy" id="1348599"/>
    <lineage>
        <taxon>Eukaryota</taxon>
        <taxon>Metazoa</taxon>
        <taxon>Ecdysozoa</taxon>
        <taxon>Arthropoda</taxon>
        <taxon>Hexapoda</taxon>
        <taxon>Insecta</taxon>
        <taxon>Pterygota</taxon>
        <taxon>Neoptera</taxon>
        <taxon>Endopterygota</taxon>
        <taxon>Hymenoptera</taxon>
        <taxon>Apocrita</taxon>
        <taxon>Aculeata</taxon>
        <taxon>Vespoidea</taxon>
        <taxon>Vespidae</taxon>
        <taxon>Eumeninae</taxon>
        <taxon>Odynerus</taxon>
    </lineage>
</organism>
<dbReference type="Proteomes" id="UP001258017">
    <property type="component" value="Unassembled WGS sequence"/>
</dbReference>
<keyword evidence="2" id="KW-0812">Transmembrane</keyword>
<sequence>MGRIWNGFTAFGSISAGILAIFIIFKIIKTIIDAIIQGMVIHSAYGCSVYIFAALWDTVASMLLRKAEKKQDVTKNVPPGQLHREATPSPTPIMTRVSIPDLSPHTLYTEMNERY</sequence>
<protein>
    <submittedName>
        <fullName evidence="3">Uncharacterized protein</fullName>
    </submittedName>
</protein>
<comment type="caution">
    <text evidence="3">The sequence shown here is derived from an EMBL/GenBank/DDBJ whole genome shotgun (WGS) entry which is preliminary data.</text>
</comment>
<reference evidence="3" key="2">
    <citation type="journal article" date="2023" name="Commun. Biol.">
        <title>Intrasexual cuticular hydrocarbon dimorphism in a wasp sheds light on hydrocarbon biosynthesis genes in Hymenoptera.</title>
        <authorList>
            <person name="Moris V.C."/>
            <person name="Podsiadlowski L."/>
            <person name="Martin S."/>
            <person name="Oeyen J.P."/>
            <person name="Donath A."/>
            <person name="Petersen M."/>
            <person name="Wilbrandt J."/>
            <person name="Misof B."/>
            <person name="Liedtke D."/>
            <person name="Thamm M."/>
            <person name="Scheiner R."/>
            <person name="Schmitt T."/>
            <person name="Niehuis O."/>
        </authorList>
    </citation>
    <scope>NUCLEOTIDE SEQUENCE</scope>
    <source>
        <strain evidence="3">GBR_01_08_01A</strain>
    </source>
</reference>
<reference evidence="3" key="1">
    <citation type="submission" date="2021-08" db="EMBL/GenBank/DDBJ databases">
        <authorList>
            <person name="Misof B."/>
            <person name="Oliver O."/>
            <person name="Podsiadlowski L."/>
            <person name="Donath A."/>
            <person name="Peters R."/>
            <person name="Mayer C."/>
            <person name="Rust J."/>
            <person name="Gunkel S."/>
            <person name="Lesny P."/>
            <person name="Martin S."/>
            <person name="Oeyen J.P."/>
            <person name="Petersen M."/>
            <person name="Panagiotis P."/>
            <person name="Wilbrandt J."/>
            <person name="Tanja T."/>
        </authorList>
    </citation>
    <scope>NUCLEOTIDE SEQUENCE</scope>
    <source>
        <strain evidence="3">GBR_01_08_01A</strain>
        <tissue evidence="3">Thorax + abdomen</tissue>
    </source>
</reference>